<dbReference type="InterPro" id="IPR045010">
    <property type="entry name" value="MDR_fam"/>
</dbReference>
<dbReference type="EMBL" id="JH795864">
    <property type="protein sequence ID" value="EJU01657.1"/>
    <property type="molecule type" value="Genomic_DNA"/>
</dbReference>
<feature type="domain" description="Enoyl reductase (ER)" evidence="2">
    <location>
        <begin position="21"/>
        <end position="330"/>
    </location>
</feature>
<accession>M5G766</accession>
<dbReference type="InterPro" id="IPR041694">
    <property type="entry name" value="ADH_N_2"/>
</dbReference>
<dbReference type="OrthoDB" id="809632at2759"/>
<sequence>MSLPNPTLIFLSRPLTFPTSTNISLLTPSINLSLPLEGGFLTRTLWVSLDPYMRGRMTSGWEEGSVWSGFGVSEVLRSEVEGLKVGDKLYGHQPYQAYILHPPSERAAYRLLPSPSPIPLSAYLGPAGMPGKTAFYGLKALAHPQAGEKIFVSAAAGAVGQLVCQLCKAWGVRVLGSAGSEDKVRFLIDQLGVEAFNYKEVDTALQLKRFGPVDVYWDNVGGETLDCALEAMNRRGRIVVCGHISMYNVPKEQRYGLKNTHEMIYKELSMQGLSVTPYEQEYADEFYATVPPLIAHGEIKYMEEVTEGLENAAEAFVGLLKGENRGKVVVKVT</sequence>
<dbReference type="Proteomes" id="UP000030653">
    <property type="component" value="Unassembled WGS sequence"/>
</dbReference>
<dbReference type="Gene3D" id="3.40.50.720">
    <property type="entry name" value="NAD(P)-binding Rossmann-like Domain"/>
    <property type="match status" value="1"/>
</dbReference>
<dbReference type="FunFam" id="3.40.50.720:FF:000121">
    <property type="entry name" value="Prostaglandin reductase 2"/>
    <property type="match status" value="1"/>
</dbReference>
<dbReference type="GeneID" id="63683667"/>
<evidence type="ECO:0000256" key="1">
    <source>
        <dbReference type="ARBA" id="ARBA00023002"/>
    </source>
</evidence>
<dbReference type="InterPro" id="IPR013149">
    <property type="entry name" value="ADH-like_C"/>
</dbReference>
<dbReference type="PANTHER" id="PTHR43205">
    <property type="entry name" value="PROSTAGLANDIN REDUCTASE"/>
    <property type="match status" value="1"/>
</dbReference>
<dbReference type="AlphaFoldDB" id="M5G766"/>
<keyword evidence="4" id="KW-1185">Reference proteome</keyword>
<dbReference type="RefSeq" id="XP_040628554.1">
    <property type="nucleotide sequence ID" value="XM_040768605.1"/>
</dbReference>
<dbReference type="SUPFAM" id="SSF51735">
    <property type="entry name" value="NAD(P)-binding Rossmann-fold domains"/>
    <property type="match status" value="1"/>
</dbReference>
<dbReference type="CDD" id="cd05288">
    <property type="entry name" value="PGDH"/>
    <property type="match status" value="1"/>
</dbReference>
<dbReference type="InterPro" id="IPR036291">
    <property type="entry name" value="NAD(P)-bd_dom_sf"/>
</dbReference>
<dbReference type="SMART" id="SM00829">
    <property type="entry name" value="PKS_ER"/>
    <property type="match status" value="1"/>
</dbReference>
<gene>
    <name evidence="3" type="ORF">DACRYDRAFT_108188</name>
</gene>
<evidence type="ECO:0000259" key="2">
    <source>
        <dbReference type="SMART" id="SM00829"/>
    </source>
</evidence>
<protein>
    <submittedName>
        <fullName evidence="3">NADP-binding protein</fullName>
    </submittedName>
</protein>
<evidence type="ECO:0000313" key="3">
    <source>
        <dbReference type="EMBL" id="EJU01657.1"/>
    </source>
</evidence>
<dbReference type="PANTHER" id="PTHR43205:SF7">
    <property type="entry name" value="PROSTAGLANDIN REDUCTASE 1"/>
    <property type="match status" value="1"/>
</dbReference>
<dbReference type="Gene3D" id="3.90.180.10">
    <property type="entry name" value="Medium-chain alcohol dehydrogenases, catalytic domain"/>
    <property type="match status" value="1"/>
</dbReference>
<dbReference type="SUPFAM" id="SSF50129">
    <property type="entry name" value="GroES-like"/>
    <property type="match status" value="2"/>
</dbReference>
<dbReference type="GO" id="GO:0016628">
    <property type="term" value="F:oxidoreductase activity, acting on the CH-CH group of donors, NAD or NADP as acceptor"/>
    <property type="evidence" value="ECO:0007669"/>
    <property type="project" value="InterPro"/>
</dbReference>
<dbReference type="InterPro" id="IPR011032">
    <property type="entry name" value="GroES-like_sf"/>
</dbReference>
<evidence type="ECO:0000313" key="4">
    <source>
        <dbReference type="Proteomes" id="UP000030653"/>
    </source>
</evidence>
<dbReference type="HOGENOM" id="CLU_026673_29_2_1"/>
<organism evidence="3 4">
    <name type="scientific">Dacryopinax primogenitus (strain DJM 731)</name>
    <name type="common">Brown rot fungus</name>
    <dbReference type="NCBI Taxonomy" id="1858805"/>
    <lineage>
        <taxon>Eukaryota</taxon>
        <taxon>Fungi</taxon>
        <taxon>Dikarya</taxon>
        <taxon>Basidiomycota</taxon>
        <taxon>Agaricomycotina</taxon>
        <taxon>Dacrymycetes</taxon>
        <taxon>Dacrymycetales</taxon>
        <taxon>Dacrymycetaceae</taxon>
        <taxon>Dacryopinax</taxon>
    </lineage>
</organism>
<dbReference type="Pfam" id="PF16884">
    <property type="entry name" value="ADH_N_2"/>
    <property type="match status" value="1"/>
</dbReference>
<proteinExistence type="predicted"/>
<dbReference type="OMA" id="DVCQAKA"/>
<reference evidence="3 4" key="1">
    <citation type="journal article" date="2012" name="Science">
        <title>The Paleozoic origin of enzymatic lignin decomposition reconstructed from 31 fungal genomes.</title>
        <authorList>
            <person name="Floudas D."/>
            <person name="Binder M."/>
            <person name="Riley R."/>
            <person name="Barry K."/>
            <person name="Blanchette R.A."/>
            <person name="Henrissat B."/>
            <person name="Martinez A.T."/>
            <person name="Otillar R."/>
            <person name="Spatafora J.W."/>
            <person name="Yadav J.S."/>
            <person name="Aerts A."/>
            <person name="Benoit I."/>
            <person name="Boyd A."/>
            <person name="Carlson A."/>
            <person name="Copeland A."/>
            <person name="Coutinho P.M."/>
            <person name="de Vries R.P."/>
            <person name="Ferreira P."/>
            <person name="Findley K."/>
            <person name="Foster B."/>
            <person name="Gaskell J."/>
            <person name="Glotzer D."/>
            <person name="Gorecki P."/>
            <person name="Heitman J."/>
            <person name="Hesse C."/>
            <person name="Hori C."/>
            <person name="Igarashi K."/>
            <person name="Jurgens J.A."/>
            <person name="Kallen N."/>
            <person name="Kersten P."/>
            <person name="Kohler A."/>
            <person name="Kuees U."/>
            <person name="Kumar T.K.A."/>
            <person name="Kuo A."/>
            <person name="LaButti K."/>
            <person name="Larrondo L.F."/>
            <person name="Lindquist E."/>
            <person name="Ling A."/>
            <person name="Lombard V."/>
            <person name="Lucas S."/>
            <person name="Lundell T."/>
            <person name="Martin R."/>
            <person name="McLaughlin D.J."/>
            <person name="Morgenstern I."/>
            <person name="Morin E."/>
            <person name="Murat C."/>
            <person name="Nagy L.G."/>
            <person name="Nolan M."/>
            <person name="Ohm R.A."/>
            <person name="Patyshakuliyeva A."/>
            <person name="Rokas A."/>
            <person name="Ruiz-Duenas F.J."/>
            <person name="Sabat G."/>
            <person name="Salamov A."/>
            <person name="Samejima M."/>
            <person name="Schmutz J."/>
            <person name="Slot J.C."/>
            <person name="St John F."/>
            <person name="Stenlid J."/>
            <person name="Sun H."/>
            <person name="Sun S."/>
            <person name="Syed K."/>
            <person name="Tsang A."/>
            <person name="Wiebenga A."/>
            <person name="Young D."/>
            <person name="Pisabarro A."/>
            <person name="Eastwood D.C."/>
            <person name="Martin F."/>
            <person name="Cullen D."/>
            <person name="Grigoriev I.V."/>
            <person name="Hibbett D.S."/>
        </authorList>
    </citation>
    <scope>NUCLEOTIDE SEQUENCE [LARGE SCALE GENOMIC DNA]</scope>
    <source>
        <strain evidence="3 4">DJM-731 SS1</strain>
    </source>
</reference>
<name>M5G766_DACPD</name>
<dbReference type="Pfam" id="PF00107">
    <property type="entry name" value="ADH_zinc_N"/>
    <property type="match status" value="1"/>
</dbReference>
<keyword evidence="1" id="KW-0560">Oxidoreductase</keyword>
<dbReference type="InterPro" id="IPR020843">
    <property type="entry name" value="ER"/>
</dbReference>